<evidence type="ECO:0000313" key="4">
    <source>
        <dbReference type="EMBL" id="CAF9927426.1"/>
    </source>
</evidence>
<feature type="region of interest" description="Disordered" evidence="1">
    <location>
        <begin position="132"/>
        <end position="175"/>
    </location>
</feature>
<evidence type="ECO:0000256" key="2">
    <source>
        <dbReference type="SAM" id="SignalP"/>
    </source>
</evidence>
<feature type="compositionally biased region" description="Polar residues" evidence="1">
    <location>
        <begin position="159"/>
        <end position="170"/>
    </location>
</feature>
<dbReference type="InterPro" id="IPR056002">
    <property type="entry name" value="DUF7580"/>
</dbReference>
<feature type="compositionally biased region" description="Low complexity" evidence="1">
    <location>
        <begin position="373"/>
        <end position="384"/>
    </location>
</feature>
<keyword evidence="2" id="KW-0732">Signal</keyword>
<evidence type="ECO:0000313" key="5">
    <source>
        <dbReference type="Proteomes" id="UP000664521"/>
    </source>
</evidence>
<dbReference type="EMBL" id="CAJPDS010000044">
    <property type="protein sequence ID" value="CAF9927426.1"/>
    <property type="molecule type" value="Genomic_DNA"/>
</dbReference>
<keyword evidence="5" id="KW-1185">Reference proteome</keyword>
<dbReference type="Proteomes" id="UP000664521">
    <property type="component" value="Unassembled WGS sequence"/>
</dbReference>
<gene>
    <name evidence="4" type="ORF">HETSPECPRED_006583</name>
</gene>
<feature type="chain" id="PRO_5034566840" description="DUF7580 domain-containing protein" evidence="2">
    <location>
        <begin position="21"/>
        <end position="631"/>
    </location>
</feature>
<dbReference type="PANTHER" id="PTHR35186">
    <property type="entry name" value="ANK_REP_REGION DOMAIN-CONTAINING PROTEIN"/>
    <property type="match status" value="1"/>
</dbReference>
<evidence type="ECO:0000256" key="1">
    <source>
        <dbReference type="SAM" id="MobiDB-lite"/>
    </source>
</evidence>
<proteinExistence type="predicted"/>
<sequence>MSGIELAGIVLGAFPLLIAALEHYRGSAEVLEDWWQIKKEYKKCKNEIKVQELAFENNLERFLLPLIVDDHHITALIADPGGEKWKDPDLEVKLKGRLPKSYDLFLDTISDINATMDGLKEELGIRRQAFQQGLAANSEPPKAKSRSPLSLMHRRKSGGQVQKTQKSDPQVSLAAAEDNRTGWKKWVSRPNIEYQTQRVKFGFGRPNRTKLFEEFSRSNGRLRELLDTNDNSVALRHSREHLMKSMVHKALWRLWRHAGALHRLLQQAWSCHCKHMHRLYLLLQAQANLEHTEYGIRFFYAGTVVTSLPWTGIDVKAQRVRGPTSDGEVTLQVPQGPPQLLASPTTQSNPKSALRKSNRSTLNARPKVNWTVSSTQSSSASPGQAQTTLSIKDICSSIASCKSVGEDLGILEDDQSDHQYLLRLQKILSERPQDSVTLEMLLKGTGGMRLDRRQRYKIAYTLVSSHLELYLSPWLSSHWSKDDIVFVKDPARPGTLKLDQPYIVHDVEQTDTQQGAAYVTSDRLLQTLGILLIELCFGTALEDHEIRKQYSANNEGRASNPDLVAALDLAVALEWSRSVGGEAGALYSDAVQWCLRGQVADASDDKWREELFSNVVLPLRSCHDQLYPSMS</sequence>
<dbReference type="AlphaFoldDB" id="A0A8H3FU75"/>
<dbReference type="PANTHER" id="PTHR35186:SF4">
    <property type="entry name" value="PRION-INHIBITION AND PROPAGATION HELO DOMAIN-CONTAINING PROTEIN"/>
    <property type="match status" value="1"/>
</dbReference>
<reference evidence="4" key="1">
    <citation type="submission" date="2021-03" db="EMBL/GenBank/DDBJ databases">
        <authorList>
            <person name="Tagirdzhanova G."/>
        </authorList>
    </citation>
    <scope>NUCLEOTIDE SEQUENCE</scope>
</reference>
<protein>
    <recommendedName>
        <fullName evidence="3">DUF7580 domain-containing protein</fullName>
    </recommendedName>
</protein>
<feature type="region of interest" description="Disordered" evidence="1">
    <location>
        <begin position="324"/>
        <end position="360"/>
    </location>
</feature>
<feature type="region of interest" description="Disordered" evidence="1">
    <location>
        <begin position="365"/>
        <end position="384"/>
    </location>
</feature>
<name>A0A8H3FU75_9LECA</name>
<comment type="caution">
    <text evidence="4">The sequence shown here is derived from an EMBL/GenBank/DDBJ whole genome shotgun (WGS) entry which is preliminary data.</text>
</comment>
<organism evidence="4 5">
    <name type="scientific">Heterodermia speciosa</name>
    <dbReference type="NCBI Taxonomy" id="116794"/>
    <lineage>
        <taxon>Eukaryota</taxon>
        <taxon>Fungi</taxon>
        <taxon>Dikarya</taxon>
        <taxon>Ascomycota</taxon>
        <taxon>Pezizomycotina</taxon>
        <taxon>Lecanoromycetes</taxon>
        <taxon>OSLEUM clade</taxon>
        <taxon>Lecanoromycetidae</taxon>
        <taxon>Caliciales</taxon>
        <taxon>Physciaceae</taxon>
        <taxon>Heterodermia</taxon>
    </lineage>
</organism>
<feature type="domain" description="DUF7580" evidence="3">
    <location>
        <begin position="386"/>
        <end position="620"/>
    </location>
</feature>
<dbReference type="OrthoDB" id="3565018at2759"/>
<evidence type="ECO:0000259" key="3">
    <source>
        <dbReference type="Pfam" id="PF24476"/>
    </source>
</evidence>
<accession>A0A8H3FU75</accession>
<dbReference type="Pfam" id="PF24476">
    <property type="entry name" value="DUF7580"/>
    <property type="match status" value="1"/>
</dbReference>
<feature type="signal peptide" evidence="2">
    <location>
        <begin position="1"/>
        <end position="20"/>
    </location>
</feature>
<feature type="compositionally biased region" description="Polar residues" evidence="1">
    <location>
        <begin position="342"/>
        <end position="351"/>
    </location>
</feature>